<dbReference type="PANTHER" id="PTHR33116">
    <property type="entry name" value="REVERSE TRANSCRIPTASE ZINC-BINDING DOMAIN-CONTAINING PROTEIN-RELATED-RELATED"/>
    <property type="match status" value="1"/>
</dbReference>
<dbReference type="EMBL" id="UZAU01000557">
    <property type="status" value="NOT_ANNOTATED_CDS"/>
    <property type="molecule type" value="Genomic_DNA"/>
</dbReference>
<keyword evidence="1" id="KW-0472">Membrane</keyword>
<keyword evidence="1" id="KW-1133">Transmembrane helix</keyword>
<dbReference type="Gene3D" id="3.60.10.10">
    <property type="entry name" value="Endonuclease/exonuclease/phosphatase"/>
    <property type="match status" value="1"/>
</dbReference>
<keyword evidence="1" id="KW-0812">Transmembrane</keyword>
<evidence type="ECO:0000313" key="2">
    <source>
        <dbReference type="EnsemblPlants" id="cds.evm.model.06.331"/>
    </source>
</evidence>
<dbReference type="Gramene" id="evm.model.06.331">
    <property type="protein sequence ID" value="cds.evm.model.06.331"/>
    <property type="gene ID" value="evm.TU.06.331"/>
</dbReference>
<dbReference type="SUPFAM" id="SSF56219">
    <property type="entry name" value="DNase I-like"/>
    <property type="match status" value="1"/>
</dbReference>
<reference evidence="2" key="1">
    <citation type="submission" date="2018-11" db="EMBL/GenBank/DDBJ databases">
        <authorList>
            <person name="Grassa J C."/>
        </authorList>
    </citation>
    <scope>NUCLEOTIDE SEQUENCE [LARGE SCALE GENOMIC DNA]</scope>
</reference>
<evidence type="ECO:0000256" key="1">
    <source>
        <dbReference type="SAM" id="Phobius"/>
    </source>
</evidence>
<proteinExistence type="predicted"/>
<sequence>MASSSNNNEDLVDITLEDEDSGGLFCEEIQEEETVAFDARWFLELNGGIRYLFQFYHEIDISRVLEGGPWTFNRKALIIRRLKEGEDPRMIPLNTLDLWTQVHDLKTGYMTERTLTNVGNYIEKIIKPYGTFMKAPSRRQTKLIGAKWLRTELGDTEFDKRLEAECLLQRHSGGHNQSTGSHTGMNADAKIDGIPNRSRPIQSDLNPINQGDMSTTAIYNLHHKQPLKVIDTPTGNVGGENIDLNDADFIGINDEGLTITKIKRRKLSHSGELPMGMNNTDEEMTCGNVEAEVEAVILNLGSKNGSVVGSGSQAHLDARGHSGGVAMLWRHDEDARVLGYSACHVDIKVGGEDVNAWRLTGLYGEPNRSFRYKTWNHLRSLSTEHTLPWCVIGDLNNTLSHSDKRGGSPYPQTLLDGFQEVLNDCNLHDMDLSGYPYTWERVSMSDHCTLLLQTMVMNFNQPIRHFRFENACLREPMCLQVVNDIWELCENDSVVEKISICGDKLSVWGKDYTENFKFRIAECKKKIRQLKKASDSDSLVRYKNAQEELTEFFTQKEVFWCQRSKQLWLEAGDKNSKFFHAKATSRRKNNMIHKLKDAYGCWVDWDTGLQSVIMDYFTNLFSTSGSMANNLVEGLVPLVSPQQNVDLIQDVTAEEVRKALFQMHPNKSPGPDGMTLGFFQKYWSVVGNDVVTQVQNFLHTDPFVNLVLTTVTSVQYMVVNSGREMGPITLARGLRQGDPLSPYLFLLCAEDDSYLNCRANDREAGCVLRLLNVFEVASGQKVNYGKSSIFFSSNTPVATRIRLCGTMGMMEADENSSYLGLPSTMGRNKDVILGQLEQMMAKYWWQSNSKKARGVSWVSWSRLCIHRSVGGLGFCSLRDYNLSLLGKQAWRLLQQENSLVGRLFKARYYPRGSFLNASLGNSPSYIWRSLFETQSLIKECARIRIGNGQRTSILGTPWLPNDSNPLVISTHPGLSNYSVQNLMKVNRREWDEELIRDMFEDRDQEIILSIPLSNSIEEDTWYWNKDTAGFYTVKSSYQYIQELKGAWNSDMEDKVWKTLWKIKVPPKVLRLIWKALTNCLAGTVLVWPLPLPTTIIFFLWFKGAVDKNARDLLEEAVMLCWSIWQARNGVIWNQKVCNAADVMFTASGERWAKPAANMLKINIDGAIFQAANAYGSGVVIRDTAGSLIEAFSVYNLGCSQPEIVEMVGIKEALS</sequence>
<evidence type="ECO:0000313" key="3">
    <source>
        <dbReference type="Proteomes" id="UP000596661"/>
    </source>
</evidence>
<dbReference type="EnsemblPlants" id="evm.model.06.331">
    <property type="protein sequence ID" value="cds.evm.model.06.331"/>
    <property type="gene ID" value="evm.TU.06.331"/>
</dbReference>
<evidence type="ECO:0008006" key="4">
    <source>
        <dbReference type="Google" id="ProtNLM"/>
    </source>
</evidence>
<organism evidence="2 3">
    <name type="scientific">Cannabis sativa</name>
    <name type="common">Hemp</name>
    <name type="synonym">Marijuana</name>
    <dbReference type="NCBI Taxonomy" id="3483"/>
    <lineage>
        <taxon>Eukaryota</taxon>
        <taxon>Viridiplantae</taxon>
        <taxon>Streptophyta</taxon>
        <taxon>Embryophyta</taxon>
        <taxon>Tracheophyta</taxon>
        <taxon>Spermatophyta</taxon>
        <taxon>Magnoliopsida</taxon>
        <taxon>eudicotyledons</taxon>
        <taxon>Gunneridae</taxon>
        <taxon>Pentapetalae</taxon>
        <taxon>rosids</taxon>
        <taxon>fabids</taxon>
        <taxon>Rosales</taxon>
        <taxon>Cannabaceae</taxon>
        <taxon>Cannabis</taxon>
    </lineage>
</organism>
<feature type="transmembrane region" description="Helical" evidence="1">
    <location>
        <begin position="1080"/>
        <end position="1101"/>
    </location>
</feature>
<keyword evidence="3" id="KW-1185">Reference proteome</keyword>
<dbReference type="PANTHER" id="PTHR33116:SF86">
    <property type="entry name" value="REVERSE TRANSCRIPTASE DOMAIN-CONTAINING PROTEIN"/>
    <property type="match status" value="1"/>
</dbReference>
<dbReference type="AlphaFoldDB" id="A0A803PXY9"/>
<reference evidence="2" key="2">
    <citation type="submission" date="2021-03" db="UniProtKB">
        <authorList>
            <consortium name="EnsemblPlants"/>
        </authorList>
    </citation>
    <scope>IDENTIFICATION</scope>
</reference>
<dbReference type="Proteomes" id="UP000596661">
    <property type="component" value="Chromosome 6"/>
</dbReference>
<accession>A0A803PXY9</accession>
<name>A0A803PXY9_CANSA</name>
<protein>
    <recommendedName>
        <fullName evidence="4">Reverse transcriptase</fullName>
    </recommendedName>
</protein>
<dbReference type="InterPro" id="IPR036691">
    <property type="entry name" value="Endo/exonu/phosph_ase_sf"/>
</dbReference>